<protein>
    <submittedName>
        <fullName evidence="1">Uncharacterized protein</fullName>
    </submittedName>
</protein>
<evidence type="ECO:0000313" key="2">
    <source>
        <dbReference type="Proteomes" id="UP000799755"/>
    </source>
</evidence>
<name>A0ACB6QK09_9PLEO</name>
<gene>
    <name evidence="1" type="ORF">BDR25DRAFT_376455</name>
</gene>
<keyword evidence="2" id="KW-1185">Reference proteome</keyword>
<sequence>MESFTKAHPDPEGITPLDVIFSCCVCHATFSEVYDGCSTVQGLSDGINPKERLVTKLWLSSCCHVICSKHLEGGAPPFHPAGTRPRAPCPVCAQERGEDRPRELYSVRGFTEGEFDSAIPACWFTTPPIKLDAAGKEMEALRFQYLSLVRYAKQLTGDHKEAKGKLDEAQNSVMCLQRLRAEEQTKLSTLEEENERLHAMEPELQKFKMRMPAIEHYLKQIPRMVEQNEQMKGQLASLGYYIPAETFAYHKAPYPFDENDNVIADAFGQPMDSSLKRTASSHTAGRSLVTIEARNSVDVPLSSSPQARPAKRQKPNSGSTEQNIHAPPPSRQKLHSRDLMPPPSGPLSKMKSMRRLWPLRKKSPNISLPSPALDSQGSTGDVQMYDNGHWEHVQPVLHANVAADDRPPTRHGYQYDGTPYMTGALPDGHSPYPTNSPNQHQESIGTMVEDAHHPTTTGPLGPSGGLPSEPSYIRLMDGLSCDTRLELELRDPRSKRSGQSHTNAGFGQHFGATRGQTLPHNHAGQQQIRFGHAFPNQSPNAPFSPAWRNRHPDPLRSNPPHVFVKRPITRPSVNPITPAPLRFQQPAERAESVVSPFFKNCDRNAQVYSRAGVNDRVASSQPSGGYHSHVARVASAQADWHEPRSLNGLSFFNSPRNTRNEPIPYDSGYGGSGHFVPSEPHYASGNIDGRGFIRRQDARISPYRSGSAYASSFNRPCYPQQEKALPPLRLPSLNRPSHSRAVPLPSAMPSIVSSHRTSVRSSRSQWDEQASTGARSGQHSRPHIPGNTFVTSRNIFSSAGRRSVRR</sequence>
<dbReference type="Proteomes" id="UP000799755">
    <property type="component" value="Unassembled WGS sequence"/>
</dbReference>
<evidence type="ECO:0000313" key="1">
    <source>
        <dbReference type="EMBL" id="KAF2466913.1"/>
    </source>
</evidence>
<organism evidence="1 2">
    <name type="scientific">Lindgomyces ingoldianus</name>
    <dbReference type="NCBI Taxonomy" id="673940"/>
    <lineage>
        <taxon>Eukaryota</taxon>
        <taxon>Fungi</taxon>
        <taxon>Dikarya</taxon>
        <taxon>Ascomycota</taxon>
        <taxon>Pezizomycotina</taxon>
        <taxon>Dothideomycetes</taxon>
        <taxon>Pleosporomycetidae</taxon>
        <taxon>Pleosporales</taxon>
        <taxon>Lindgomycetaceae</taxon>
        <taxon>Lindgomyces</taxon>
    </lineage>
</organism>
<accession>A0ACB6QK09</accession>
<proteinExistence type="predicted"/>
<reference evidence="1" key="1">
    <citation type="journal article" date="2020" name="Stud. Mycol.">
        <title>101 Dothideomycetes genomes: a test case for predicting lifestyles and emergence of pathogens.</title>
        <authorList>
            <person name="Haridas S."/>
            <person name="Albert R."/>
            <person name="Binder M."/>
            <person name="Bloem J."/>
            <person name="Labutti K."/>
            <person name="Salamov A."/>
            <person name="Andreopoulos B."/>
            <person name="Baker S."/>
            <person name="Barry K."/>
            <person name="Bills G."/>
            <person name="Bluhm B."/>
            <person name="Cannon C."/>
            <person name="Castanera R."/>
            <person name="Culley D."/>
            <person name="Daum C."/>
            <person name="Ezra D."/>
            <person name="Gonzalez J."/>
            <person name="Henrissat B."/>
            <person name="Kuo A."/>
            <person name="Liang C."/>
            <person name="Lipzen A."/>
            <person name="Lutzoni F."/>
            <person name="Magnuson J."/>
            <person name="Mondo S."/>
            <person name="Nolan M."/>
            <person name="Ohm R."/>
            <person name="Pangilinan J."/>
            <person name="Park H.-J."/>
            <person name="Ramirez L."/>
            <person name="Alfaro M."/>
            <person name="Sun H."/>
            <person name="Tritt A."/>
            <person name="Yoshinaga Y."/>
            <person name="Zwiers L.-H."/>
            <person name="Turgeon B."/>
            <person name="Goodwin S."/>
            <person name="Spatafora J."/>
            <person name="Crous P."/>
            <person name="Grigoriev I."/>
        </authorList>
    </citation>
    <scope>NUCLEOTIDE SEQUENCE</scope>
    <source>
        <strain evidence="1">ATCC 200398</strain>
    </source>
</reference>
<dbReference type="EMBL" id="MU003522">
    <property type="protein sequence ID" value="KAF2466913.1"/>
    <property type="molecule type" value="Genomic_DNA"/>
</dbReference>
<comment type="caution">
    <text evidence="1">The sequence shown here is derived from an EMBL/GenBank/DDBJ whole genome shotgun (WGS) entry which is preliminary data.</text>
</comment>